<dbReference type="InterPro" id="IPR050287">
    <property type="entry name" value="MTA/SAH_deaminase"/>
</dbReference>
<dbReference type="CDD" id="cd01298">
    <property type="entry name" value="ATZ_TRZ_like"/>
    <property type="match status" value="1"/>
</dbReference>
<reference evidence="7 8" key="1">
    <citation type="journal article" date="2019" name="Int. J. Syst. Evol. Microbiol.">
        <title>The Global Catalogue of Microorganisms (GCM) 10K type strain sequencing project: providing services to taxonomists for standard genome sequencing and annotation.</title>
        <authorList>
            <consortium name="The Broad Institute Genomics Platform"/>
            <consortium name="The Broad Institute Genome Sequencing Center for Infectious Disease"/>
            <person name="Wu L."/>
            <person name="Ma J."/>
        </authorList>
    </citation>
    <scope>NUCLEOTIDE SEQUENCE [LARGE SCALE GENOMIC DNA]</scope>
    <source>
        <strain evidence="7 8">CGMCC 1.12859</strain>
    </source>
</reference>
<comment type="catalytic activity">
    <reaction evidence="4">
        <text>S-adenosyl-L-homocysteine + H2O + H(+) = S-inosyl-L-homocysteine + NH4(+)</text>
        <dbReference type="Rhea" id="RHEA:20716"/>
        <dbReference type="ChEBI" id="CHEBI:15377"/>
        <dbReference type="ChEBI" id="CHEBI:15378"/>
        <dbReference type="ChEBI" id="CHEBI:28938"/>
        <dbReference type="ChEBI" id="CHEBI:57856"/>
        <dbReference type="ChEBI" id="CHEBI:57985"/>
        <dbReference type="EC" id="3.5.4.28"/>
    </reaction>
</comment>
<feature type="binding site" evidence="4">
    <location>
        <position position="199"/>
    </location>
    <ligand>
        <name>substrate</name>
    </ligand>
</feature>
<comment type="cofactor">
    <cofactor evidence="4">
        <name>Zn(2+)</name>
        <dbReference type="ChEBI" id="CHEBI:29105"/>
    </cofactor>
    <text evidence="4">Binds 1 zinc ion per subunit.</text>
</comment>
<dbReference type="GO" id="GO:0046872">
    <property type="term" value="F:metal ion binding"/>
    <property type="evidence" value="ECO:0007669"/>
    <property type="project" value="UniProtKB-KW"/>
</dbReference>
<proteinExistence type="inferred from homology"/>
<dbReference type="EMBL" id="JBHUCZ010000021">
    <property type="protein sequence ID" value="MFD1568773.1"/>
    <property type="molecule type" value="Genomic_DNA"/>
</dbReference>
<dbReference type="Gene3D" id="2.30.40.10">
    <property type="entry name" value="Urease, subunit C, domain 1"/>
    <property type="match status" value="1"/>
</dbReference>
<feature type="binding site" evidence="4">
    <location>
        <position position="229"/>
    </location>
    <ligand>
        <name>substrate</name>
    </ligand>
</feature>
<dbReference type="Gene3D" id="3.20.20.140">
    <property type="entry name" value="Metal-dependent hydrolases"/>
    <property type="match status" value="1"/>
</dbReference>
<organism evidence="7 8">
    <name type="scientific">Halolamina litorea</name>
    <dbReference type="NCBI Taxonomy" id="1515593"/>
    <lineage>
        <taxon>Archaea</taxon>
        <taxon>Methanobacteriati</taxon>
        <taxon>Methanobacteriota</taxon>
        <taxon>Stenosarchaea group</taxon>
        <taxon>Halobacteria</taxon>
        <taxon>Halobacteriales</taxon>
        <taxon>Haloferacaceae</taxon>
    </lineage>
</organism>
<comment type="caution">
    <text evidence="7">The sequence shown here is derived from an EMBL/GenBank/DDBJ whole genome shotgun (WGS) entry which is preliminary data.</text>
</comment>
<dbReference type="SUPFAM" id="SSF51338">
    <property type="entry name" value="Composite domain of metallo-dependent hydrolases"/>
    <property type="match status" value="2"/>
</dbReference>
<evidence type="ECO:0000256" key="5">
    <source>
        <dbReference type="SAM" id="MobiDB-lite"/>
    </source>
</evidence>
<accession>A0ABD6BUJ0</accession>
<evidence type="ECO:0000256" key="3">
    <source>
        <dbReference type="ARBA" id="ARBA00022833"/>
    </source>
</evidence>
<dbReference type="HAMAP" id="MF_01281">
    <property type="entry name" value="MTA_SAH_deamin"/>
    <property type="match status" value="1"/>
</dbReference>
<evidence type="ECO:0000259" key="6">
    <source>
        <dbReference type="Pfam" id="PF01979"/>
    </source>
</evidence>
<feature type="binding site" evidence="4">
    <location>
        <position position="226"/>
    </location>
    <ligand>
        <name>Zn(2+)</name>
        <dbReference type="ChEBI" id="CHEBI:29105"/>
    </ligand>
</feature>
<dbReference type="InterPro" id="IPR006680">
    <property type="entry name" value="Amidohydro-rel"/>
</dbReference>
<comment type="function">
    <text evidence="4">Catalyzes the deamination of 5-methylthioadenosine and S-adenosyl-L-homocysteine into 5-methylthioinosine and S-inosyl-L-homocysteine, respectively. Is also able to deaminate adenosine.</text>
</comment>
<dbReference type="EC" id="3.5.4.31" evidence="4"/>
<evidence type="ECO:0000313" key="8">
    <source>
        <dbReference type="Proteomes" id="UP001597139"/>
    </source>
</evidence>
<comment type="caution">
    <text evidence="4">Lacks conserved residue(s) required for the propagation of feature annotation.</text>
</comment>
<dbReference type="RefSeq" id="WP_267645015.1">
    <property type="nucleotide sequence ID" value="NZ_JANHGR010000001.1"/>
</dbReference>
<feature type="domain" description="Amidohydrolase-related" evidence="6">
    <location>
        <begin position="68"/>
        <end position="415"/>
    </location>
</feature>
<comment type="catalytic activity">
    <reaction evidence="4">
        <text>S-methyl-5'-thioadenosine + H2O + H(+) = S-methyl-5'-thioinosine + NH4(+)</text>
        <dbReference type="Rhea" id="RHEA:25025"/>
        <dbReference type="ChEBI" id="CHEBI:15377"/>
        <dbReference type="ChEBI" id="CHEBI:15378"/>
        <dbReference type="ChEBI" id="CHEBI:17509"/>
        <dbReference type="ChEBI" id="CHEBI:28938"/>
        <dbReference type="ChEBI" id="CHEBI:48595"/>
        <dbReference type="EC" id="3.5.4.31"/>
    </reaction>
</comment>
<comment type="similarity">
    <text evidence="4">Belongs to the metallo-dependent hydrolases superfamily. MTA/SAH deaminase family.</text>
</comment>
<gene>
    <name evidence="4" type="primary">mtaD</name>
    <name evidence="7" type="ORF">ACFSAU_14855</name>
</gene>
<name>A0ABD6BUJ0_9EURY</name>
<evidence type="ECO:0000256" key="4">
    <source>
        <dbReference type="HAMAP-Rule" id="MF_01281"/>
    </source>
</evidence>
<evidence type="ECO:0000313" key="7">
    <source>
        <dbReference type="EMBL" id="MFD1568773.1"/>
    </source>
</evidence>
<feature type="region of interest" description="Disordered" evidence="5">
    <location>
        <begin position="37"/>
        <end position="60"/>
    </location>
</feature>
<feature type="binding site" evidence="4">
    <location>
        <position position="77"/>
    </location>
    <ligand>
        <name>Zn(2+)</name>
        <dbReference type="ChEBI" id="CHEBI:29105"/>
    </ligand>
</feature>
<sequence length="446" mass="46817">MTTLHVVNGRVLHPDHSITESDLLIDQASGTIEEIGAVDAEDADERSSSANRTQSDDADETLDAEGGLVIPGLINAHGHAAMTLLRGYADDKPLEAWLQEDIWPAEGELTAEDIRVGTELAAVEMIRSGTTGFADMYFEEPHVAGVVDESGLRALLGHGFVSVGKPEADARADMETSVNFAAQYDKVGGDRISTAVMPHSLTTVNEALLREAVERAREADVPVHIHANETEDEVDPIVAERGVRPMEYAEDVGLLADGDFLAHCVHVDDDEIERLADSDAAAIHCPASNAKLASGIAPVQAMLDAGVSVGLGTDGAASNNDLDMFDEIRDAAMLGKLGADDAAAVPASAAVRMATEGSAAALGFDAGRIEVGAKADLAVVDLDAAHLTPGHDLVSHLAYAASGSDVRHTVCDGDVLMEDREILTLDEAAVTERAEEQAADLIDRVA</sequence>
<dbReference type="SUPFAM" id="SSF51556">
    <property type="entry name" value="Metallo-dependent hydrolases"/>
    <property type="match status" value="1"/>
</dbReference>
<feature type="binding site" evidence="4">
    <location>
        <position position="79"/>
    </location>
    <ligand>
        <name>Zn(2+)</name>
        <dbReference type="ChEBI" id="CHEBI:29105"/>
    </ligand>
</feature>
<dbReference type="InterPro" id="IPR023512">
    <property type="entry name" value="Deaminase_MtaD/DadD"/>
</dbReference>
<dbReference type="FunFam" id="3.20.20.140:FF:000014">
    <property type="entry name" value="5-methylthioadenosine/S-adenosylhomocysteine deaminase"/>
    <property type="match status" value="1"/>
</dbReference>
<feature type="binding site" evidence="4">
    <location>
        <position position="314"/>
    </location>
    <ligand>
        <name>substrate</name>
    </ligand>
</feature>
<dbReference type="GO" id="GO:0090614">
    <property type="term" value="F:5'-methylthioadenosine deaminase activity"/>
    <property type="evidence" value="ECO:0007669"/>
    <property type="project" value="UniProtKB-UniRule"/>
</dbReference>
<protein>
    <recommendedName>
        <fullName evidence="4">5-methylthioadenosine/S-adenosylhomocysteine deaminase</fullName>
        <shortName evidence="4">MTA/SAH deaminase</shortName>
        <ecNumber evidence="4">3.5.4.28</ecNumber>
        <ecNumber evidence="4">3.5.4.31</ecNumber>
    </recommendedName>
</protein>
<dbReference type="Proteomes" id="UP001597139">
    <property type="component" value="Unassembled WGS sequence"/>
</dbReference>
<dbReference type="EC" id="3.5.4.28" evidence="4"/>
<dbReference type="InterPro" id="IPR032466">
    <property type="entry name" value="Metal_Hydrolase"/>
</dbReference>
<dbReference type="PANTHER" id="PTHR43794:SF11">
    <property type="entry name" value="AMIDOHYDROLASE-RELATED DOMAIN-CONTAINING PROTEIN"/>
    <property type="match status" value="1"/>
</dbReference>
<keyword evidence="8" id="KW-1185">Reference proteome</keyword>
<evidence type="ECO:0000256" key="2">
    <source>
        <dbReference type="ARBA" id="ARBA00022801"/>
    </source>
</evidence>
<keyword evidence="3 4" id="KW-0862">Zinc</keyword>
<dbReference type="AlphaFoldDB" id="A0ABD6BUJ0"/>
<dbReference type="PANTHER" id="PTHR43794">
    <property type="entry name" value="AMINOHYDROLASE SSNA-RELATED"/>
    <property type="match status" value="1"/>
</dbReference>
<dbReference type="Pfam" id="PF01979">
    <property type="entry name" value="Amidohydro_1"/>
    <property type="match status" value="1"/>
</dbReference>
<evidence type="ECO:0000256" key="1">
    <source>
        <dbReference type="ARBA" id="ARBA00022723"/>
    </source>
</evidence>
<dbReference type="InterPro" id="IPR011059">
    <property type="entry name" value="Metal-dep_hydrolase_composite"/>
</dbReference>
<feature type="binding site" evidence="4">
    <location>
        <position position="314"/>
    </location>
    <ligand>
        <name>Zn(2+)</name>
        <dbReference type="ChEBI" id="CHEBI:29105"/>
    </ligand>
</feature>
<feature type="binding site" evidence="4">
    <location>
        <position position="106"/>
    </location>
    <ligand>
        <name>substrate</name>
    </ligand>
</feature>
<keyword evidence="2 4" id="KW-0378">Hydrolase</keyword>
<dbReference type="GO" id="GO:0050270">
    <property type="term" value="F:S-adenosylhomocysteine deaminase activity"/>
    <property type="evidence" value="ECO:0007669"/>
    <property type="project" value="UniProtKB-UniRule"/>
</dbReference>
<keyword evidence="1 4" id="KW-0479">Metal-binding</keyword>